<dbReference type="SUPFAM" id="SSF53067">
    <property type="entry name" value="Actin-like ATPase domain"/>
    <property type="match status" value="4"/>
</dbReference>
<dbReference type="GO" id="GO:0005536">
    <property type="term" value="F:D-glucose binding"/>
    <property type="evidence" value="ECO:0007669"/>
    <property type="project" value="InterPro"/>
</dbReference>
<evidence type="ECO:0000259" key="13">
    <source>
        <dbReference type="Pfam" id="PF00349"/>
    </source>
</evidence>
<comment type="pathway">
    <text evidence="1">Carbohydrate degradation; glycolysis; D-glyceraldehyde 3-phosphate and glycerone phosphate from D-glucose: step 1/4.</text>
</comment>
<dbReference type="GO" id="GO:0005739">
    <property type="term" value="C:mitochondrion"/>
    <property type="evidence" value="ECO:0007669"/>
    <property type="project" value="TreeGrafter"/>
</dbReference>
<dbReference type="PANTHER" id="PTHR19443:SF1">
    <property type="entry name" value="HEXOKINASE-3"/>
    <property type="match status" value="1"/>
</dbReference>
<evidence type="ECO:0000256" key="8">
    <source>
        <dbReference type="ARBA" id="ARBA00022840"/>
    </source>
</evidence>
<evidence type="ECO:0000256" key="11">
    <source>
        <dbReference type="ARBA" id="ARBA00047905"/>
    </source>
</evidence>
<comment type="catalytic activity">
    <reaction evidence="11">
        <text>D-fructose + ATP = D-fructose 6-phosphate + ADP + H(+)</text>
        <dbReference type="Rhea" id="RHEA:16125"/>
        <dbReference type="ChEBI" id="CHEBI:15378"/>
        <dbReference type="ChEBI" id="CHEBI:30616"/>
        <dbReference type="ChEBI" id="CHEBI:37721"/>
        <dbReference type="ChEBI" id="CHEBI:61527"/>
        <dbReference type="ChEBI" id="CHEBI:456216"/>
        <dbReference type="EC" id="2.7.1.1"/>
    </reaction>
    <physiologicalReaction direction="left-to-right" evidence="11">
        <dbReference type="Rhea" id="RHEA:16126"/>
    </physiologicalReaction>
</comment>
<dbReference type="GO" id="GO:0006006">
    <property type="term" value="P:glucose metabolic process"/>
    <property type="evidence" value="ECO:0007669"/>
    <property type="project" value="TreeGrafter"/>
</dbReference>
<feature type="domain" description="Hexokinase C-terminal" evidence="14">
    <location>
        <begin position="199"/>
        <end position="392"/>
    </location>
</feature>
<keyword evidence="7" id="KW-0418">Kinase</keyword>
<dbReference type="UniPathway" id="UPA00109">
    <property type="reaction ID" value="UER00180"/>
</dbReference>
<evidence type="ECO:0000256" key="12">
    <source>
        <dbReference type="ARBA" id="ARBA00048160"/>
    </source>
</evidence>
<reference evidence="15" key="1">
    <citation type="submission" date="2025-08" db="UniProtKB">
        <authorList>
            <consortium name="Ensembl"/>
        </authorList>
    </citation>
    <scope>IDENTIFICATION</scope>
</reference>
<keyword evidence="16" id="KW-1185">Reference proteome</keyword>
<dbReference type="InterPro" id="IPR022673">
    <property type="entry name" value="Hexokinase_C"/>
</dbReference>
<dbReference type="InterPro" id="IPR043129">
    <property type="entry name" value="ATPase_NBD"/>
</dbReference>
<keyword evidence="8" id="KW-0067">ATP-binding</keyword>
<dbReference type="Pfam" id="PF00349">
    <property type="entry name" value="Hexokinase_1"/>
    <property type="match status" value="2"/>
</dbReference>
<dbReference type="GO" id="GO:0004340">
    <property type="term" value="F:glucokinase activity"/>
    <property type="evidence" value="ECO:0007669"/>
    <property type="project" value="TreeGrafter"/>
</dbReference>
<feature type="domain" description="Hexokinase N-terminal" evidence="13">
    <location>
        <begin position="403"/>
        <end position="592"/>
    </location>
</feature>
<keyword evidence="5" id="KW-0808">Transferase</keyword>
<protein>
    <recommendedName>
        <fullName evidence="4">hexokinase</fullName>
        <ecNumber evidence="4">2.7.1.1</ecNumber>
    </recommendedName>
</protein>
<dbReference type="Proteomes" id="UP000694396">
    <property type="component" value="Unplaced"/>
</dbReference>
<dbReference type="Gene3D" id="3.40.367.20">
    <property type="match status" value="2"/>
</dbReference>
<evidence type="ECO:0000256" key="5">
    <source>
        <dbReference type="ARBA" id="ARBA00022679"/>
    </source>
</evidence>
<dbReference type="PANTHER" id="PTHR19443">
    <property type="entry name" value="HEXOKINASE"/>
    <property type="match status" value="1"/>
</dbReference>
<reference evidence="15" key="2">
    <citation type="submission" date="2025-09" db="UniProtKB">
        <authorList>
            <consortium name="Ensembl"/>
        </authorList>
    </citation>
    <scope>IDENTIFICATION</scope>
</reference>
<comment type="similarity">
    <text evidence="3">Belongs to the hexokinase family.</text>
</comment>
<dbReference type="GO" id="GO:0008865">
    <property type="term" value="F:fructokinase activity"/>
    <property type="evidence" value="ECO:0007669"/>
    <property type="project" value="TreeGrafter"/>
</dbReference>
<comment type="catalytic activity">
    <reaction evidence="12">
        <text>D-glucose + ATP = D-glucose 6-phosphate + ADP + H(+)</text>
        <dbReference type="Rhea" id="RHEA:17825"/>
        <dbReference type="ChEBI" id="CHEBI:4167"/>
        <dbReference type="ChEBI" id="CHEBI:15378"/>
        <dbReference type="ChEBI" id="CHEBI:30616"/>
        <dbReference type="ChEBI" id="CHEBI:61548"/>
        <dbReference type="ChEBI" id="CHEBI:456216"/>
        <dbReference type="EC" id="2.7.1.1"/>
    </reaction>
    <physiologicalReaction direction="left-to-right" evidence="12">
        <dbReference type="Rhea" id="RHEA:17826"/>
    </physiologicalReaction>
</comment>
<dbReference type="GO" id="GO:0005829">
    <property type="term" value="C:cytosol"/>
    <property type="evidence" value="ECO:0007669"/>
    <property type="project" value="TreeGrafter"/>
</dbReference>
<dbReference type="PRINTS" id="PR00475">
    <property type="entry name" value="HEXOKINASE"/>
</dbReference>
<dbReference type="FunFam" id="3.30.420.40:FF:000805">
    <property type="entry name" value="Hexokinase-2"/>
    <property type="match status" value="1"/>
</dbReference>
<accession>A0A8C3NYC8</accession>
<dbReference type="PROSITE" id="PS51748">
    <property type="entry name" value="HEXOKINASE_2"/>
    <property type="match status" value="2"/>
</dbReference>
<feature type="domain" description="Hexokinase N-terminal" evidence="13">
    <location>
        <begin position="21"/>
        <end position="175"/>
    </location>
</feature>
<comment type="pathway">
    <text evidence="2">Carbohydrate metabolism; hexose metabolism.</text>
</comment>
<dbReference type="Ensembl" id="ENSCRFT00000002153.1">
    <property type="protein sequence ID" value="ENSCRFP00000002063.1"/>
    <property type="gene ID" value="ENSCRFG00000001696.1"/>
</dbReference>
<evidence type="ECO:0000256" key="7">
    <source>
        <dbReference type="ARBA" id="ARBA00022777"/>
    </source>
</evidence>
<evidence type="ECO:0000313" key="16">
    <source>
        <dbReference type="Proteomes" id="UP000694396"/>
    </source>
</evidence>
<dbReference type="FunFam" id="3.40.367.20:FF:000001">
    <property type="entry name" value="Hexokinase 1"/>
    <property type="match status" value="1"/>
</dbReference>
<evidence type="ECO:0000256" key="2">
    <source>
        <dbReference type="ARBA" id="ARBA00005028"/>
    </source>
</evidence>
<feature type="domain" description="Hexokinase C-terminal" evidence="14">
    <location>
        <begin position="598"/>
        <end position="833"/>
    </location>
</feature>
<dbReference type="GO" id="GO:0005524">
    <property type="term" value="F:ATP binding"/>
    <property type="evidence" value="ECO:0007669"/>
    <property type="project" value="UniProtKB-KW"/>
</dbReference>
<keyword evidence="6" id="KW-0547">Nucleotide-binding</keyword>
<dbReference type="InterPro" id="IPR022672">
    <property type="entry name" value="Hexokinase_N"/>
</dbReference>
<keyword evidence="9" id="KW-0324">Glycolysis</keyword>
<dbReference type="InterPro" id="IPR001312">
    <property type="entry name" value="Hexokinase"/>
</dbReference>
<evidence type="ECO:0000256" key="6">
    <source>
        <dbReference type="ARBA" id="ARBA00022741"/>
    </source>
</evidence>
<dbReference type="Gene3D" id="3.30.420.40">
    <property type="match status" value="2"/>
</dbReference>
<name>A0A8C3NYC8_9PASS</name>
<dbReference type="UniPathway" id="UPA00242"/>
<evidence type="ECO:0000256" key="9">
    <source>
        <dbReference type="ARBA" id="ARBA00023152"/>
    </source>
</evidence>
<evidence type="ECO:0000256" key="3">
    <source>
        <dbReference type="ARBA" id="ARBA00009225"/>
    </source>
</evidence>
<organism evidence="15 16">
    <name type="scientific">Cyanoderma ruficeps</name>
    <name type="common">rufous-capped babbler</name>
    <dbReference type="NCBI Taxonomy" id="181631"/>
    <lineage>
        <taxon>Eukaryota</taxon>
        <taxon>Metazoa</taxon>
        <taxon>Chordata</taxon>
        <taxon>Craniata</taxon>
        <taxon>Vertebrata</taxon>
        <taxon>Euteleostomi</taxon>
        <taxon>Archelosauria</taxon>
        <taxon>Archosauria</taxon>
        <taxon>Dinosauria</taxon>
        <taxon>Saurischia</taxon>
        <taxon>Theropoda</taxon>
        <taxon>Coelurosauria</taxon>
        <taxon>Aves</taxon>
        <taxon>Neognathae</taxon>
        <taxon>Neoaves</taxon>
        <taxon>Telluraves</taxon>
        <taxon>Australaves</taxon>
        <taxon>Passeriformes</taxon>
        <taxon>Sylvioidea</taxon>
        <taxon>Timaliidae</taxon>
        <taxon>Cyanoderma</taxon>
    </lineage>
</organism>
<dbReference type="AlphaFoldDB" id="A0A8C3NYC8"/>
<evidence type="ECO:0000313" key="15">
    <source>
        <dbReference type="Ensembl" id="ENSCRFP00000002063.1"/>
    </source>
</evidence>
<evidence type="ECO:0000256" key="4">
    <source>
        <dbReference type="ARBA" id="ARBA00012324"/>
    </source>
</evidence>
<sequence length="842" mass="92051">MGQGADFRRSAAGKISASYCLCSPTEKGNFLVVELCQSQVRTLLVTLYGDGNMSPSMVYKIFNLPEGITQGKGEALFDFIAQCLSHFLAETIRSDPSKAEERLPVGFVFPFTCRQTQLDKAELLSWSKGFNCNDVLGKDVVELLQSAINKQEVGLCHMDVVALMNDTVGTMMTCSTEARPCEVAMIVGETWAYLVETADETSGRMCVNTEWGCFGDDGTLNDIITPYDECVDVESSNPGEKRFEKMVGTLYLGEIVRHALIGLTAEKAIFTGTDIGVLREKGVFTMHNEEGTTEVKRILEVLGLQPSERDCGRVQQICRAVVGRAATLHATGLAAILSYMCQTRDMETLMVNVGMDGELYKGYRRLLSPECMATLLPSRDGSGRGAAMVTAVALRLAALRREVNEVLAPLRLSRADLEKVQALMREEMERGLGKETNATASVRMLPTYVSHTPDGTERGDFLALDLGGTNFRVLVVRVTEEGITMASEIYVIPVSIMQGTGEALFDHIIDCIIDFQTKQNLVTDMLPLGFTFSFPCQQMGLDKALLLTWTKGFSASGCVGQDVVQLLRDAARRMQVVALVNDTVGTMMACGYDDPKCEIGLIVGTGTNACYMEEMRNMGTVEGDQGRMCINMEWGAFGDNGCLDHLFTHFDQVVDQSTINPGKQRFEKLISGMYLGEIVRQILMAMTEKHLLFQGKLSSKLQTKNIFQTKFLSTIELSNGLALRQIQAILNELEIEASFEDSVLLREVCQTVSLRAAQLCAAGLAAVVEKMRENQGLEQLSVTVGVDGTLYKLHPCFSTNLQNTLKDLAPNCNVSFMPSEDGSGKGAALVAAVASRAANAME</sequence>
<dbReference type="InterPro" id="IPR019807">
    <property type="entry name" value="Hexokinase_BS"/>
</dbReference>
<evidence type="ECO:0000256" key="10">
    <source>
        <dbReference type="ARBA" id="ARBA00044613"/>
    </source>
</evidence>
<dbReference type="PROSITE" id="PS00378">
    <property type="entry name" value="HEXOKINASE_1"/>
    <property type="match status" value="1"/>
</dbReference>
<evidence type="ECO:0000259" key="14">
    <source>
        <dbReference type="Pfam" id="PF03727"/>
    </source>
</evidence>
<evidence type="ECO:0000256" key="1">
    <source>
        <dbReference type="ARBA" id="ARBA00004888"/>
    </source>
</evidence>
<dbReference type="Pfam" id="PF03727">
    <property type="entry name" value="Hexokinase_2"/>
    <property type="match status" value="2"/>
</dbReference>
<comment type="catalytic activity">
    <reaction evidence="10">
        <text>a D-hexose + ATP = a D-hexose 6-phosphate + ADP + H(+)</text>
        <dbReference type="Rhea" id="RHEA:22740"/>
        <dbReference type="ChEBI" id="CHEBI:4194"/>
        <dbReference type="ChEBI" id="CHEBI:15378"/>
        <dbReference type="ChEBI" id="CHEBI:30616"/>
        <dbReference type="ChEBI" id="CHEBI:229467"/>
        <dbReference type="ChEBI" id="CHEBI:456216"/>
        <dbReference type="EC" id="2.7.1.1"/>
    </reaction>
    <physiologicalReaction direction="left-to-right" evidence="10">
        <dbReference type="Rhea" id="RHEA:22741"/>
    </physiologicalReaction>
</comment>
<dbReference type="GO" id="GO:0001678">
    <property type="term" value="P:intracellular glucose homeostasis"/>
    <property type="evidence" value="ECO:0007669"/>
    <property type="project" value="InterPro"/>
</dbReference>
<dbReference type="GO" id="GO:0006096">
    <property type="term" value="P:glycolytic process"/>
    <property type="evidence" value="ECO:0007669"/>
    <property type="project" value="UniProtKB-UniPathway"/>
</dbReference>
<dbReference type="GO" id="GO:0019158">
    <property type="term" value="F:mannokinase activity"/>
    <property type="evidence" value="ECO:0007669"/>
    <property type="project" value="TreeGrafter"/>
</dbReference>
<proteinExistence type="inferred from homology"/>
<dbReference type="FunFam" id="3.30.420.40:FF:000095">
    <property type="entry name" value="Phosphotransferase"/>
    <property type="match status" value="1"/>
</dbReference>
<dbReference type="EC" id="2.7.1.1" evidence="4"/>